<accession>A0A0R2HKQ0</accession>
<organism evidence="1 4">
    <name type="scientific">Pediococcus damnosus</name>
    <dbReference type="NCBI Taxonomy" id="51663"/>
    <lineage>
        <taxon>Bacteria</taxon>
        <taxon>Bacillati</taxon>
        <taxon>Bacillota</taxon>
        <taxon>Bacilli</taxon>
        <taxon>Lactobacillales</taxon>
        <taxon>Lactobacillaceae</taxon>
        <taxon>Pediococcus</taxon>
    </lineage>
</organism>
<gene>
    <name evidence="1" type="ORF">ADU70_1203</name>
    <name evidence="2" type="ORF">ADU72_1493</name>
</gene>
<dbReference type="EMBL" id="CP012288">
    <property type="protein sequence ID" value="AMV67420.1"/>
    <property type="molecule type" value="Genomic_DNA"/>
</dbReference>
<dbReference type="RefSeq" id="WP_046871610.1">
    <property type="nucleotide sequence ID" value="NZ_CP196554.1"/>
</dbReference>
<dbReference type="Gene3D" id="1.10.1220.10">
    <property type="entry name" value="Met repressor-like"/>
    <property type="match status" value="1"/>
</dbReference>
<dbReference type="AlphaFoldDB" id="A0A0R2HKQ0"/>
<dbReference type="EMBL" id="CP012275">
    <property type="protein sequence ID" value="AMV62695.1"/>
    <property type="molecule type" value="Genomic_DNA"/>
</dbReference>
<dbReference type="KEGG" id="pdm:ADU72_1493"/>
<evidence type="ECO:0000313" key="1">
    <source>
        <dbReference type="EMBL" id="AMV62695.1"/>
    </source>
</evidence>
<proteinExistence type="predicted"/>
<dbReference type="Proteomes" id="UP000076244">
    <property type="component" value="Chromosome"/>
</dbReference>
<name>A0A0R2HKQ0_9LACO</name>
<evidence type="ECO:0000313" key="2">
    <source>
        <dbReference type="EMBL" id="AMV67420.1"/>
    </source>
</evidence>
<dbReference type="GO" id="GO:0006355">
    <property type="term" value="P:regulation of DNA-templated transcription"/>
    <property type="evidence" value="ECO:0007669"/>
    <property type="project" value="InterPro"/>
</dbReference>
<sequence length="95" mass="10979">MGVLIMENKKQNLIVTNIATNKDVTVSHLQAYCDLFGVSQDEVSDDMVKNYFANHQFDRVQELIDGYAKMANLNEQIVHEFQACDDECFNEFLRN</sequence>
<dbReference type="Proteomes" id="UP000076405">
    <property type="component" value="Chromosome"/>
</dbReference>
<keyword evidence="3" id="KW-1185">Reference proteome</keyword>
<evidence type="ECO:0000313" key="3">
    <source>
        <dbReference type="Proteomes" id="UP000076244"/>
    </source>
</evidence>
<reference evidence="3 4" key="1">
    <citation type="journal article" date="2016" name="PLoS ONE">
        <title>The Identification of Novel Diagnostic Marker Genes for the Detection of Beer Spoiling Pediococcus damnosus Strains Using the BlAst Diagnostic Gene findEr.</title>
        <authorList>
            <person name="Behr J."/>
            <person name="Geissler A.J."/>
            <person name="Schmid J."/>
            <person name="Zehe A."/>
            <person name="Vogel R.F."/>
        </authorList>
    </citation>
    <scope>NUCLEOTIDE SEQUENCE [LARGE SCALE GENOMIC DNA]</scope>
    <source>
        <strain evidence="1 4">TMW 2.1533</strain>
        <strain evidence="2 3">TMW 2.1535</strain>
    </source>
</reference>
<evidence type="ECO:0000313" key="4">
    <source>
        <dbReference type="Proteomes" id="UP000076405"/>
    </source>
</evidence>
<protein>
    <submittedName>
        <fullName evidence="1">Uncharacterized protein</fullName>
    </submittedName>
</protein>
<dbReference type="InterPro" id="IPR013321">
    <property type="entry name" value="Arc_rbn_hlx_hlx"/>
</dbReference>